<gene>
    <name evidence="1" type="ORF">EYF80_047194</name>
</gene>
<dbReference type="Proteomes" id="UP000314294">
    <property type="component" value="Unassembled WGS sequence"/>
</dbReference>
<accession>A0A4Z2FMY8</accession>
<reference evidence="1 2" key="1">
    <citation type="submission" date="2019-03" db="EMBL/GenBank/DDBJ databases">
        <title>First draft genome of Liparis tanakae, snailfish: a comprehensive survey of snailfish specific genes.</title>
        <authorList>
            <person name="Kim W."/>
            <person name="Song I."/>
            <person name="Jeong J.-H."/>
            <person name="Kim D."/>
            <person name="Kim S."/>
            <person name="Ryu S."/>
            <person name="Song J.Y."/>
            <person name="Lee S.K."/>
        </authorList>
    </citation>
    <scope>NUCLEOTIDE SEQUENCE [LARGE SCALE GENOMIC DNA]</scope>
    <source>
        <tissue evidence="1">Muscle</tissue>
    </source>
</reference>
<evidence type="ECO:0000313" key="2">
    <source>
        <dbReference type="Proteomes" id="UP000314294"/>
    </source>
</evidence>
<protein>
    <submittedName>
        <fullName evidence="1">Uncharacterized protein</fullName>
    </submittedName>
</protein>
<dbReference type="AlphaFoldDB" id="A0A4Z2FMY8"/>
<sequence length="229" mass="25235">MAKRGRHPDMRNPTSAGTLPILATSRDMLFTISETRPHHPGRVRCVVPSASIPRRSSLLTEMFTTGSGKMALSSSVSRVDQVVLGQELPKGAEHGVPHLQLPHHHLSFPLRYGAAGFVVSGHQRVDVSQDHVDDRYLLKQILSAQLLLAVNQTAVKPACLRDFRDFMWDISVRSASGGFRWLNDVTTAAQSKSGRPGIIYPVHHGHLTHTELTCAKLIPDQHSLLWGDP</sequence>
<name>A0A4Z2FMY8_9TELE</name>
<organism evidence="1 2">
    <name type="scientific">Liparis tanakae</name>
    <name type="common">Tanaka's snailfish</name>
    <dbReference type="NCBI Taxonomy" id="230148"/>
    <lineage>
        <taxon>Eukaryota</taxon>
        <taxon>Metazoa</taxon>
        <taxon>Chordata</taxon>
        <taxon>Craniata</taxon>
        <taxon>Vertebrata</taxon>
        <taxon>Euteleostomi</taxon>
        <taxon>Actinopterygii</taxon>
        <taxon>Neopterygii</taxon>
        <taxon>Teleostei</taxon>
        <taxon>Neoteleostei</taxon>
        <taxon>Acanthomorphata</taxon>
        <taxon>Eupercaria</taxon>
        <taxon>Perciformes</taxon>
        <taxon>Cottioidei</taxon>
        <taxon>Cottales</taxon>
        <taxon>Liparidae</taxon>
        <taxon>Liparis</taxon>
    </lineage>
</organism>
<evidence type="ECO:0000313" key="1">
    <source>
        <dbReference type="EMBL" id="TNN42607.1"/>
    </source>
</evidence>
<keyword evidence="2" id="KW-1185">Reference proteome</keyword>
<dbReference type="EMBL" id="SRLO01001024">
    <property type="protein sequence ID" value="TNN42607.1"/>
    <property type="molecule type" value="Genomic_DNA"/>
</dbReference>
<proteinExistence type="predicted"/>
<comment type="caution">
    <text evidence="1">The sequence shown here is derived from an EMBL/GenBank/DDBJ whole genome shotgun (WGS) entry which is preliminary data.</text>
</comment>